<proteinExistence type="inferred from homology"/>
<evidence type="ECO:0000313" key="6">
    <source>
        <dbReference type="EMBL" id="PVU92697.1"/>
    </source>
</evidence>
<feature type="domain" description="NAC-A/B" evidence="5">
    <location>
        <begin position="21"/>
        <end position="86"/>
    </location>
</feature>
<evidence type="ECO:0000256" key="3">
    <source>
        <dbReference type="ARBA" id="ARBA00030300"/>
    </source>
</evidence>
<dbReference type="AlphaFoldDB" id="A0A2T9YK41"/>
<dbReference type="GO" id="GO:0005854">
    <property type="term" value="C:nascent polypeptide-associated complex"/>
    <property type="evidence" value="ECO:0007669"/>
    <property type="project" value="InterPro"/>
</dbReference>
<sequence length="182" mass="19643">MAESSETHQHTHTIPQKPVAGRTEKKVRKAMEKQGLEVVHGITRITMKREKGAIFSIQNPEVYKSVGSNTYIVFGEARMDDLSARAQMDALQRMAEQGAPAAEAESQQKPAITAEEIFAPAEDGEEAPAAAPQNADEPVDESGVADEDIVLVMNQANVSRSKAVAALKAKDNDVVEAIMSLM</sequence>
<dbReference type="CDD" id="cd22054">
    <property type="entry name" value="NAC_NACA"/>
    <property type="match status" value="1"/>
</dbReference>
<comment type="caution">
    <text evidence="6">The sequence shown here is derived from an EMBL/GenBank/DDBJ whole genome shotgun (WGS) entry which is preliminary data.</text>
</comment>
<dbReference type="OrthoDB" id="3169036at2759"/>
<feature type="region of interest" description="Disordered" evidence="4">
    <location>
        <begin position="95"/>
        <end position="145"/>
    </location>
</feature>
<dbReference type="InterPro" id="IPR016641">
    <property type="entry name" value="EGD2/NACA0like"/>
</dbReference>
<name>A0A2T9YK41_9FUNG</name>
<keyword evidence="7" id="KW-1185">Reference proteome</keyword>
<gene>
    <name evidence="6" type="ORF">BB559_003633</name>
</gene>
<dbReference type="Proteomes" id="UP000245699">
    <property type="component" value="Unassembled WGS sequence"/>
</dbReference>
<reference evidence="6 7" key="1">
    <citation type="journal article" date="2018" name="MBio">
        <title>Comparative Genomics Reveals the Core Gene Toolbox for the Fungus-Insect Symbiosis.</title>
        <authorList>
            <person name="Wang Y."/>
            <person name="Stata M."/>
            <person name="Wang W."/>
            <person name="Stajich J.E."/>
            <person name="White M.M."/>
            <person name="Moncalvo J.M."/>
        </authorList>
    </citation>
    <scope>NUCLEOTIDE SEQUENCE [LARGE SCALE GENOMIC DNA]</scope>
    <source>
        <strain evidence="6 7">AUS-77-4</strain>
    </source>
</reference>
<evidence type="ECO:0000256" key="4">
    <source>
        <dbReference type="SAM" id="MobiDB-lite"/>
    </source>
</evidence>
<dbReference type="STRING" id="61424.A0A2T9YK41"/>
<evidence type="ECO:0000256" key="1">
    <source>
        <dbReference type="ARBA" id="ARBA00009882"/>
    </source>
</evidence>
<organism evidence="6 7">
    <name type="scientific">Furculomyces boomerangus</name>
    <dbReference type="NCBI Taxonomy" id="61424"/>
    <lineage>
        <taxon>Eukaryota</taxon>
        <taxon>Fungi</taxon>
        <taxon>Fungi incertae sedis</taxon>
        <taxon>Zoopagomycota</taxon>
        <taxon>Kickxellomycotina</taxon>
        <taxon>Harpellomycetes</taxon>
        <taxon>Harpellales</taxon>
        <taxon>Harpellaceae</taxon>
        <taxon>Furculomyces</taxon>
    </lineage>
</organism>
<evidence type="ECO:0000256" key="2">
    <source>
        <dbReference type="ARBA" id="ARBA00014437"/>
    </source>
</evidence>
<evidence type="ECO:0000313" key="7">
    <source>
        <dbReference type="Proteomes" id="UP000245699"/>
    </source>
</evidence>
<dbReference type="InterPro" id="IPR044034">
    <property type="entry name" value="NAC-like_UBA"/>
</dbReference>
<accession>A0A2T9YK41</accession>
<dbReference type="SMART" id="SM01407">
    <property type="entry name" value="NAC"/>
    <property type="match status" value="1"/>
</dbReference>
<dbReference type="Gene3D" id="2.20.70.30">
    <property type="entry name" value="Nascent polypeptide-associated complex domain"/>
    <property type="match status" value="1"/>
</dbReference>
<dbReference type="Gene3D" id="1.10.8.10">
    <property type="entry name" value="DNA helicase RuvA subunit, C-terminal domain"/>
    <property type="match status" value="1"/>
</dbReference>
<dbReference type="EMBL" id="MBFT01000350">
    <property type="protein sequence ID" value="PVU92697.1"/>
    <property type="molecule type" value="Genomic_DNA"/>
</dbReference>
<dbReference type="Pfam" id="PF19026">
    <property type="entry name" value="UBA_HYPK"/>
    <property type="match status" value="1"/>
</dbReference>
<dbReference type="CDD" id="cd14358">
    <property type="entry name" value="UBA_NAC_euk"/>
    <property type="match status" value="1"/>
</dbReference>
<feature type="region of interest" description="Disordered" evidence="4">
    <location>
        <begin position="1"/>
        <end position="31"/>
    </location>
</feature>
<dbReference type="InterPro" id="IPR002715">
    <property type="entry name" value="Nas_poly-pep-assoc_cplx_dom"/>
</dbReference>
<evidence type="ECO:0000259" key="5">
    <source>
        <dbReference type="PROSITE" id="PS51151"/>
    </source>
</evidence>
<dbReference type="Pfam" id="PF01849">
    <property type="entry name" value="NAC"/>
    <property type="match status" value="1"/>
</dbReference>
<dbReference type="PIRSF" id="PIRSF015901">
    <property type="entry name" value="NAC_alpha"/>
    <property type="match status" value="1"/>
</dbReference>
<dbReference type="PROSITE" id="PS51151">
    <property type="entry name" value="NAC_AB"/>
    <property type="match status" value="1"/>
</dbReference>
<dbReference type="PANTHER" id="PTHR21713">
    <property type="entry name" value="NASCENT POLYPEPTIDE ASSOCIATED COMPLEX ALPHA SUBUNIT-RELATED"/>
    <property type="match status" value="1"/>
</dbReference>
<protein>
    <recommendedName>
        <fullName evidence="2">Nascent polypeptide-associated complex subunit alpha</fullName>
    </recommendedName>
    <alternativeName>
        <fullName evidence="3">Alpha-NAC</fullName>
    </alternativeName>
</protein>
<dbReference type="InterPro" id="IPR038187">
    <property type="entry name" value="NAC_A/B_dom_sf"/>
</dbReference>
<comment type="similarity">
    <text evidence="1">Belongs to the NAC-alpha family.</text>
</comment>